<dbReference type="Pfam" id="PF05485">
    <property type="entry name" value="THAP"/>
    <property type="match status" value="1"/>
</dbReference>
<keyword evidence="2 5" id="KW-0863">Zinc-finger</keyword>
<evidence type="ECO:0000313" key="9">
    <source>
        <dbReference type="Proteomes" id="UP001160148"/>
    </source>
</evidence>
<dbReference type="GO" id="GO:0008270">
    <property type="term" value="F:zinc ion binding"/>
    <property type="evidence" value="ECO:0007669"/>
    <property type="project" value="UniProtKB-KW"/>
</dbReference>
<dbReference type="PROSITE" id="PS50950">
    <property type="entry name" value="ZF_THAP"/>
    <property type="match status" value="1"/>
</dbReference>
<accession>A0AAV0VUB6</accession>
<sequence>MSCSAVNCTNRSGQGVRLFRFPAQLERRQIWINNTRRTQWQPRETSRLCEVHFEENQFERKRMDGWIKLKWDAIPTIFNVPNPPKRVMTKRKSKYKILDPPLDVQPNEIENTTGASMQSLPSIPDDTTLSVGPNEFENTTDENTQLFQSSLQMENEALRKENDRLKRANEQFVKYREQTNENFKQQLEDQSKLLETFKTTMYGTATQKKRKI</sequence>
<dbReference type="PANTHER" id="PTHR46600:SF11">
    <property type="entry name" value="THAP DOMAIN-CONTAINING PROTEIN 10"/>
    <property type="match status" value="1"/>
</dbReference>
<dbReference type="SUPFAM" id="SSF57716">
    <property type="entry name" value="Glucocorticoid receptor-like (DNA-binding domain)"/>
    <property type="match status" value="1"/>
</dbReference>
<name>A0AAV0VUB6_9HEMI</name>
<proteinExistence type="predicted"/>
<feature type="domain" description="THAP-type" evidence="7">
    <location>
        <begin position="1"/>
        <end position="78"/>
    </location>
</feature>
<evidence type="ECO:0000256" key="2">
    <source>
        <dbReference type="ARBA" id="ARBA00022771"/>
    </source>
</evidence>
<keyword evidence="4 5" id="KW-0238">DNA-binding</keyword>
<dbReference type="InterPro" id="IPR006612">
    <property type="entry name" value="THAP_Znf"/>
</dbReference>
<keyword evidence="6" id="KW-0175">Coiled coil</keyword>
<dbReference type="Proteomes" id="UP001160148">
    <property type="component" value="Unassembled WGS sequence"/>
</dbReference>
<evidence type="ECO:0000313" key="8">
    <source>
        <dbReference type="EMBL" id="CAI6347194.1"/>
    </source>
</evidence>
<dbReference type="SMART" id="SM00980">
    <property type="entry name" value="THAP"/>
    <property type="match status" value="1"/>
</dbReference>
<dbReference type="Gene3D" id="6.20.210.20">
    <property type="entry name" value="THAP domain"/>
    <property type="match status" value="1"/>
</dbReference>
<evidence type="ECO:0000256" key="6">
    <source>
        <dbReference type="SAM" id="Coils"/>
    </source>
</evidence>
<gene>
    <name evidence="8" type="ORF">MEUPH1_LOCUS4009</name>
</gene>
<protein>
    <recommendedName>
        <fullName evidence="7">THAP-type domain-containing protein</fullName>
    </recommendedName>
</protein>
<dbReference type="AlphaFoldDB" id="A0AAV0VUB6"/>
<evidence type="ECO:0000259" key="7">
    <source>
        <dbReference type="PROSITE" id="PS50950"/>
    </source>
</evidence>
<dbReference type="PANTHER" id="PTHR46600">
    <property type="entry name" value="THAP DOMAIN-CONTAINING"/>
    <property type="match status" value="1"/>
</dbReference>
<comment type="caution">
    <text evidence="8">The sequence shown here is derived from an EMBL/GenBank/DDBJ whole genome shotgun (WGS) entry which is preliminary data.</text>
</comment>
<organism evidence="8 9">
    <name type="scientific">Macrosiphum euphorbiae</name>
    <name type="common">potato aphid</name>
    <dbReference type="NCBI Taxonomy" id="13131"/>
    <lineage>
        <taxon>Eukaryota</taxon>
        <taxon>Metazoa</taxon>
        <taxon>Ecdysozoa</taxon>
        <taxon>Arthropoda</taxon>
        <taxon>Hexapoda</taxon>
        <taxon>Insecta</taxon>
        <taxon>Pterygota</taxon>
        <taxon>Neoptera</taxon>
        <taxon>Paraneoptera</taxon>
        <taxon>Hemiptera</taxon>
        <taxon>Sternorrhyncha</taxon>
        <taxon>Aphidomorpha</taxon>
        <taxon>Aphidoidea</taxon>
        <taxon>Aphididae</taxon>
        <taxon>Macrosiphini</taxon>
        <taxon>Macrosiphum</taxon>
    </lineage>
</organism>
<keyword evidence="3" id="KW-0862">Zinc</keyword>
<keyword evidence="9" id="KW-1185">Reference proteome</keyword>
<evidence type="ECO:0000256" key="4">
    <source>
        <dbReference type="ARBA" id="ARBA00023125"/>
    </source>
</evidence>
<dbReference type="InterPro" id="IPR026516">
    <property type="entry name" value="THAP1/10"/>
</dbReference>
<keyword evidence="1" id="KW-0479">Metal-binding</keyword>
<evidence type="ECO:0000256" key="5">
    <source>
        <dbReference type="PROSITE-ProRule" id="PRU00309"/>
    </source>
</evidence>
<evidence type="ECO:0000256" key="3">
    <source>
        <dbReference type="ARBA" id="ARBA00022833"/>
    </source>
</evidence>
<evidence type="ECO:0000256" key="1">
    <source>
        <dbReference type="ARBA" id="ARBA00022723"/>
    </source>
</evidence>
<dbReference type="GO" id="GO:0043565">
    <property type="term" value="F:sequence-specific DNA binding"/>
    <property type="evidence" value="ECO:0007669"/>
    <property type="project" value="InterPro"/>
</dbReference>
<dbReference type="SMART" id="SM00692">
    <property type="entry name" value="DM3"/>
    <property type="match status" value="1"/>
</dbReference>
<dbReference type="EMBL" id="CARXXK010000001">
    <property type="protein sequence ID" value="CAI6347194.1"/>
    <property type="molecule type" value="Genomic_DNA"/>
</dbReference>
<feature type="coiled-coil region" evidence="6">
    <location>
        <begin position="148"/>
        <end position="200"/>
    </location>
</feature>
<dbReference type="InterPro" id="IPR038441">
    <property type="entry name" value="THAP_Znf_sf"/>
</dbReference>
<reference evidence="8 9" key="1">
    <citation type="submission" date="2023-01" db="EMBL/GenBank/DDBJ databases">
        <authorList>
            <person name="Whitehead M."/>
        </authorList>
    </citation>
    <scope>NUCLEOTIDE SEQUENCE [LARGE SCALE GENOMIC DNA]</scope>
</reference>